<organism evidence="2 3">
    <name type="scientific">Methylocella tundrae</name>
    <dbReference type="NCBI Taxonomy" id="227605"/>
    <lineage>
        <taxon>Bacteria</taxon>
        <taxon>Pseudomonadati</taxon>
        <taxon>Pseudomonadota</taxon>
        <taxon>Alphaproteobacteria</taxon>
        <taxon>Hyphomicrobiales</taxon>
        <taxon>Beijerinckiaceae</taxon>
        <taxon>Methylocella</taxon>
    </lineage>
</organism>
<keyword evidence="3" id="KW-1185">Reference proteome</keyword>
<protein>
    <submittedName>
        <fullName evidence="2">Uncharacterized protein</fullName>
    </submittedName>
</protein>
<gene>
    <name evidence="2" type="ORF">MPC4_10076</name>
</gene>
<evidence type="ECO:0000313" key="3">
    <source>
        <dbReference type="Proteomes" id="UP000485880"/>
    </source>
</evidence>
<name>A0A8B6LZX1_METTU</name>
<dbReference type="Proteomes" id="UP000485880">
    <property type="component" value="Unassembled WGS sequence"/>
</dbReference>
<evidence type="ECO:0000313" key="2">
    <source>
        <dbReference type="EMBL" id="VTZ48126.1"/>
    </source>
</evidence>
<reference evidence="2 3" key="1">
    <citation type="submission" date="2019-05" db="EMBL/GenBank/DDBJ databases">
        <authorList>
            <person name="Farhan Ul Haque M."/>
        </authorList>
    </citation>
    <scope>NUCLEOTIDE SEQUENCE [LARGE SCALE GENOMIC DNA]</scope>
    <source>
        <strain evidence="2">2</strain>
    </source>
</reference>
<dbReference type="AlphaFoldDB" id="A0A8B6LZX1"/>
<feature type="compositionally biased region" description="Pro residues" evidence="1">
    <location>
        <begin position="80"/>
        <end position="91"/>
    </location>
</feature>
<dbReference type="EMBL" id="CABFMQ020000001">
    <property type="protein sequence ID" value="VTZ48126.1"/>
    <property type="molecule type" value="Genomic_DNA"/>
</dbReference>
<comment type="caution">
    <text evidence="2">The sequence shown here is derived from an EMBL/GenBank/DDBJ whole genome shotgun (WGS) entry which is preliminary data.</text>
</comment>
<feature type="region of interest" description="Disordered" evidence="1">
    <location>
        <begin position="1"/>
        <end position="34"/>
    </location>
</feature>
<evidence type="ECO:0000256" key="1">
    <source>
        <dbReference type="SAM" id="MobiDB-lite"/>
    </source>
</evidence>
<feature type="region of interest" description="Disordered" evidence="1">
    <location>
        <begin position="68"/>
        <end position="111"/>
    </location>
</feature>
<proteinExistence type="predicted"/>
<sequence length="111" mass="11698">MHMEFLDVLSESAVLATPPAEPKGVPEEKSMLHQAAAPKDSIFGGAFAPHAGGAPSVWSFEEAGGRRIPLHAYKGRPRPPEPPKAPAPAPKEAPKPKQDAPQPSEPPKTAK</sequence>
<accession>A0A8B6LZX1</accession>